<protein>
    <submittedName>
        <fullName evidence="2">Uncharacterized protein</fullName>
    </submittedName>
</protein>
<evidence type="ECO:0000313" key="2">
    <source>
        <dbReference type="EMBL" id="MED1201865.1"/>
    </source>
</evidence>
<dbReference type="RefSeq" id="WP_066268577.1">
    <property type="nucleotide sequence ID" value="NZ_JARMAB010000003.1"/>
</dbReference>
<sequence>MLTVVRLYKMLLGIVELFFAIPFIGGAVIIAHAWAPLGVLIMLHFVGLVLSFAVGKSKSGHVFGIIGNILAIIPVVGMILHLLVGAVNLYQGARNT</sequence>
<feature type="transmembrane region" description="Helical" evidence="1">
    <location>
        <begin position="62"/>
        <end position="84"/>
    </location>
</feature>
<reference evidence="2 3" key="1">
    <citation type="submission" date="2023-03" db="EMBL/GenBank/DDBJ databases">
        <title>Bacillus Genome Sequencing.</title>
        <authorList>
            <person name="Dunlap C."/>
        </authorList>
    </citation>
    <scope>NUCLEOTIDE SEQUENCE [LARGE SCALE GENOMIC DNA]</scope>
    <source>
        <strain evidence="2 3">B-23453</strain>
    </source>
</reference>
<feature type="transmembrane region" description="Helical" evidence="1">
    <location>
        <begin position="7"/>
        <end position="31"/>
    </location>
</feature>
<evidence type="ECO:0000313" key="3">
    <source>
        <dbReference type="Proteomes" id="UP001341444"/>
    </source>
</evidence>
<proteinExistence type="predicted"/>
<keyword evidence="1" id="KW-0812">Transmembrane</keyword>
<keyword evidence="1" id="KW-0472">Membrane</keyword>
<dbReference type="EMBL" id="JARMAB010000003">
    <property type="protein sequence ID" value="MED1201865.1"/>
    <property type="molecule type" value="Genomic_DNA"/>
</dbReference>
<feature type="transmembrane region" description="Helical" evidence="1">
    <location>
        <begin position="37"/>
        <end position="55"/>
    </location>
</feature>
<comment type="caution">
    <text evidence="2">The sequence shown here is derived from an EMBL/GenBank/DDBJ whole genome shotgun (WGS) entry which is preliminary data.</text>
</comment>
<keyword evidence="3" id="KW-1185">Reference proteome</keyword>
<evidence type="ECO:0000256" key="1">
    <source>
        <dbReference type="SAM" id="Phobius"/>
    </source>
</evidence>
<gene>
    <name evidence="2" type="ORF">P4T90_02040</name>
</gene>
<dbReference type="Proteomes" id="UP001341444">
    <property type="component" value="Unassembled WGS sequence"/>
</dbReference>
<accession>A0ABU6MB10</accession>
<name>A0ABU6MB10_9BACI</name>
<organism evidence="2 3">
    <name type="scientific">Heyndrickxia acidicola</name>
    <dbReference type="NCBI Taxonomy" id="209389"/>
    <lineage>
        <taxon>Bacteria</taxon>
        <taxon>Bacillati</taxon>
        <taxon>Bacillota</taxon>
        <taxon>Bacilli</taxon>
        <taxon>Bacillales</taxon>
        <taxon>Bacillaceae</taxon>
        <taxon>Heyndrickxia</taxon>
    </lineage>
</organism>
<keyword evidence="1" id="KW-1133">Transmembrane helix</keyword>